<dbReference type="Proteomes" id="UP000680670">
    <property type="component" value="Unassembled WGS sequence"/>
</dbReference>
<organism evidence="1 2">
    <name type="scientific">Siminovitchia terrae</name>
    <name type="common">Bacillus terrae</name>
    <dbReference type="NCBI Taxonomy" id="1914933"/>
    <lineage>
        <taxon>Bacteria</taxon>
        <taxon>Bacillati</taxon>
        <taxon>Bacillota</taxon>
        <taxon>Bacilli</taxon>
        <taxon>Bacillales</taxon>
        <taxon>Bacillaceae</taxon>
        <taxon>Siminovitchia</taxon>
    </lineage>
</organism>
<sequence length="57" mass="6667">MPLVFHSVGVQTPLNKVKALRRMPQTFRGIYRAELDKIWAQIHQGAFDKVKKWKSES</sequence>
<protein>
    <submittedName>
        <fullName evidence="1">Uncharacterized protein</fullName>
    </submittedName>
</protein>
<evidence type="ECO:0000313" key="1">
    <source>
        <dbReference type="EMBL" id="GIN95697.1"/>
    </source>
</evidence>
<keyword evidence="2" id="KW-1185">Reference proteome</keyword>
<proteinExistence type="predicted"/>
<comment type="caution">
    <text evidence="1">The sequence shown here is derived from an EMBL/GenBank/DDBJ whole genome shotgun (WGS) entry which is preliminary data.</text>
</comment>
<name>A0ABQ4KVH1_SIMTE</name>
<dbReference type="EMBL" id="BORJ01000003">
    <property type="protein sequence ID" value="GIN95697.1"/>
    <property type="molecule type" value="Genomic_DNA"/>
</dbReference>
<reference evidence="1 2" key="1">
    <citation type="submission" date="2021-03" db="EMBL/GenBank/DDBJ databases">
        <title>Antimicrobial resistance genes in bacteria isolated from Japanese honey, and their potential for conferring macrolide and lincosamide resistance in the American foulbrood pathogen Paenibacillus larvae.</title>
        <authorList>
            <person name="Okamoto M."/>
            <person name="Kumagai M."/>
            <person name="Kanamori H."/>
            <person name="Takamatsu D."/>
        </authorList>
    </citation>
    <scope>NUCLEOTIDE SEQUENCE [LARGE SCALE GENOMIC DNA]</scope>
    <source>
        <strain evidence="1 2">J6TS1</strain>
    </source>
</reference>
<evidence type="ECO:0000313" key="2">
    <source>
        <dbReference type="Proteomes" id="UP000680670"/>
    </source>
</evidence>
<gene>
    <name evidence="1" type="ORF">J6TS1_15670</name>
</gene>
<accession>A0ABQ4KVH1</accession>